<dbReference type="AlphaFoldDB" id="A0A4Y3WKM9"/>
<sequence length="245" mass="26167">MRTVSGIARRVQVLVRTWRPAVAPVAAVRPLAAGRNPLLSDRLGDQRRGGTVLDQMDGTTCGSAVLVALAAWADPEEIRRLDGPAGTARTAVGERGPGAAPATDVAPGFAARYDARQKQVHRESAGLWPRALGTPPWGMVRWLRRNVPAAGPYRVRLVDDLDARDVADVVDAVGVALRAGRPVPLLVGAAIPRHYVMALGLHEGGWKVYEPTSGQVRALEPDRIGARTLGRTLGFDRLHAAFLPS</sequence>
<dbReference type="OrthoDB" id="4512149at2"/>
<dbReference type="RefSeq" id="WP_141277992.1">
    <property type="nucleotide sequence ID" value="NZ_BAAARZ010000049.1"/>
</dbReference>
<keyword evidence="2" id="KW-1185">Reference proteome</keyword>
<proteinExistence type="predicted"/>
<gene>
    <name evidence="1" type="ORF">PHY01_16960</name>
</gene>
<protein>
    <recommendedName>
        <fullName evidence="3">Peptidase C39-like domain-containing protein</fullName>
    </recommendedName>
</protein>
<evidence type="ECO:0000313" key="1">
    <source>
        <dbReference type="EMBL" id="GEC19413.1"/>
    </source>
</evidence>
<name>A0A4Y3WKM9_9PSEU</name>
<reference evidence="1 2" key="1">
    <citation type="submission" date="2019-06" db="EMBL/GenBank/DDBJ databases">
        <title>Whole genome shotgun sequence of Pseudonocardia hydrocarbonoxydans NBRC 14498.</title>
        <authorList>
            <person name="Hosoyama A."/>
            <person name="Uohara A."/>
            <person name="Ohji S."/>
            <person name="Ichikawa N."/>
        </authorList>
    </citation>
    <scope>NUCLEOTIDE SEQUENCE [LARGE SCALE GENOMIC DNA]</scope>
    <source>
        <strain evidence="1 2">NBRC 14498</strain>
    </source>
</reference>
<dbReference type="EMBL" id="BJNG01000015">
    <property type="protein sequence ID" value="GEC19413.1"/>
    <property type="molecule type" value="Genomic_DNA"/>
</dbReference>
<dbReference type="Proteomes" id="UP000320338">
    <property type="component" value="Unassembled WGS sequence"/>
</dbReference>
<comment type="caution">
    <text evidence="1">The sequence shown here is derived from an EMBL/GenBank/DDBJ whole genome shotgun (WGS) entry which is preliminary data.</text>
</comment>
<evidence type="ECO:0000313" key="2">
    <source>
        <dbReference type="Proteomes" id="UP000320338"/>
    </source>
</evidence>
<accession>A0A4Y3WKM9</accession>
<organism evidence="1 2">
    <name type="scientific">Pseudonocardia hydrocarbonoxydans</name>
    <dbReference type="NCBI Taxonomy" id="76726"/>
    <lineage>
        <taxon>Bacteria</taxon>
        <taxon>Bacillati</taxon>
        <taxon>Actinomycetota</taxon>
        <taxon>Actinomycetes</taxon>
        <taxon>Pseudonocardiales</taxon>
        <taxon>Pseudonocardiaceae</taxon>
        <taxon>Pseudonocardia</taxon>
    </lineage>
</organism>
<evidence type="ECO:0008006" key="3">
    <source>
        <dbReference type="Google" id="ProtNLM"/>
    </source>
</evidence>